<name>A0A6L2N6W9_TANCI</name>
<evidence type="ECO:0000259" key="3">
    <source>
        <dbReference type="Pfam" id="PF13976"/>
    </source>
</evidence>
<dbReference type="AlphaFoldDB" id="A0A6L2N6W9"/>
<feature type="non-terminal residue" evidence="5">
    <location>
        <position position="1"/>
    </location>
</feature>
<reference evidence="5" key="1">
    <citation type="journal article" date="2019" name="Sci. Rep.">
        <title>Draft genome of Tanacetum cinerariifolium, the natural source of mosquito coil.</title>
        <authorList>
            <person name="Yamashiro T."/>
            <person name="Shiraishi A."/>
            <person name="Satake H."/>
            <person name="Nakayama K."/>
        </authorList>
    </citation>
    <scope>NUCLEOTIDE SEQUENCE</scope>
</reference>
<accession>A0A6L2N6W9</accession>
<comment type="caution">
    <text evidence="5">The sequence shown here is derived from an EMBL/GenBank/DDBJ whole genome shotgun (WGS) entry which is preliminary data.</text>
</comment>
<feature type="domain" description="GAG-pre-integrase" evidence="3">
    <location>
        <begin position="100"/>
        <end position="162"/>
    </location>
</feature>
<proteinExistence type="predicted"/>
<evidence type="ECO:0000313" key="5">
    <source>
        <dbReference type="EMBL" id="GEU81938.1"/>
    </source>
</evidence>
<feature type="coiled-coil region" evidence="1">
    <location>
        <begin position="773"/>
        <end position="800"/>
    </location>
</feature>
<dbReference type="Pfam" id="PF13976">
    <property type="entry name" value="gag_pre-integrs"/>
    <property type="match status" value="1"/>
</dbReference>
<dbReference type="InterPro" id="IPR054722">
    <property type="entry name" value="PolX-like_BBD"/>
</dbReference>
<evidence type="ECO:0000256" key="2">
    <source>
        <dbReference type="SAM" id="MobiDB-lite"/>
    </source>
</evidence>
<dbReference type="InterPro" id="IPR025724">
    <property type="entry name" value="GAG-pre-integrase_dom"/>
</dbReference>
<dbReference type="EMBL" id="BKCJ010008383">
    <property type="protein sequence ID" value="GEU81938.1"/>
    <property type="molecule type" value="Genomic_DNA"/>
</dbReference>
<evidence type="ECO:0000256" key="1">
    <source>
        <dbReference type="SAM" id="Coils"/>
    </source>
</evidence>
<organism evidence="5">
    <name type="scientific">Tanacetum cinerariifolium</name>
    <name type="common">Dalmatian daisy</name>
    <name type="synonym">Chrysanthemum cinerariifolium</name>
    <dbReference type="NCBI Taxonomy" id="118510"/>
    <lineage>
        <taxon>Eukaryota</taxon>
        <taxon>Viridiplantae</taxon>
        <taxon>Streptophyta</taxon>
        <taxon>Embryophyta</taxon>
        <taxon>Tracheophyta</taxon>
        <taxon>Spermatophyta</taxon>
        <taxon>Magnoliopsida</taxon>
        <taxon>eudicotyledons</taxon>
        <taxon>Gunneridae</taxon>
        <taxon>Pentapetalae</taxon>
        <taxon>asterids</taxon>
        <taxon>campanulids</taxon>
        <taxon>Asterales</taxon>
        <taxon>Asteraceae</taxon>
        <taxon>Asteroideae</taxon>
        <taxon>Anthemideae</taxon>
        <taxon>Anthemidinae</taxon>
        <taxon>Tanacetum</taxon>
    </lineage>
</organism>
<feature type="domain" description="Retrovirus-related Pol polyprotein from transposon TNT 1-94-like beta-barrel" evidence="4">
    <location>
        <begin position="7"/>
        <end position="78"/>
    </location>
</feature>
<sequence>IVQLIIFIVDSGCTKHMTGNLKLCNFVKKFLGTVRFGNDQFAPILRYGDLVQGNITINRVYYVEGLNYNLFSVGQFCDADLEGNDLLTGNRGSDLSMISLQESTSSTPLCLMAKALPTQAWLWHRRLSHFNFDYINLLSKKDIVIGLPKLKYVKDQLCSSCEYDIRVNKRQMQMHASKVDSSKALDADLVVMKSHRTEFGKQDTSSNLGNYLTYVVDADIIPHHTEQSEPIYDTYLLEKIDSNTTPDSTNMSHRGGEIDQDVEQYQAKSPLLIAELFKTRDMVEKEKCVFNANHDDCITKFLKEVNSCSKVQSPKSRNNIKPTKRIPNVNKHKRWITKGYKVSPNQSSAVHEKPNTPRSCLRWKSTGRISRLLALGLIQNSVSLTTYVPPSNRDYEILFQPLFDEHFNPPPCALSADSVAVAAPRPIDPADSPSSTTIDQDVPSASTSLKNQEIQSQVTHQGKHVVKKTVVPENRLYTSSLLNAACKKSMNLLKKGLLNVQGRQNRGQGNNARRTGAVGNGGAQNKVRNVNPGQVMQIKCYNCNDKMLLMQAQENRVVLDEEQLLFIAGGQDNVVDEDVDEPPTMFMENLSSADYVYDEADPSYDSDILSEVHDHDNYQISIYEHHEVHEMHDDVQPNSLVDSDVEYTDDSNMISYDQYVKDNVEPVVQNNVSSIPNDAYMMIINEMHEQTAQCVSLKAQTKVVDASLTADLATYKEQVELYERRAKFELTKREQNIEEQLRIVITDRNIKGENLKKELHSVKMQINSTINHNKSMVKEVMSLKKEFKQKEKEILDMKALKEKVQINEKMKCVTMDFVKPKVLAPGMYAIDVEPIPLRYRNNREDHLDYLKHLKESVETLRKIVKEARVERPLDRSLASACL</sequence>
<dbReference type="Pfam" id="PF22936">
    <property type="entry name" value="Pol_BBD"/>
    <property type="match status" value="1"/>
</dbReference>
<protein>
    <submittedName>
        <fullName evidence="5">Retrovirus-related Pol polyprotein from transposon TNT 1-94</fullName>
    </submittedName>
</protein>
<gene>
    <name evidence="5" type="ORF">Tci_053916</name>
</gene>
<keyword evidence="1" id="KW-0175">Coiled coil</keyword>
<evidence type="ECO:0000259" key="4">
    <source>
        <dbReference type="Pfam" id="PF22936"/>
    </source>
</evidence>
<feature type="region of interest" description="Disordered" evidence="2">
    <location>
        <begin position="502"/>
        <end position="528"/>
    </location>
</feature>
<feature type="compositionally biased region" description="Low complexity" evidence="2">
    <location>
        <begin position="502"/>
        <end position="514"/>
    </location>
</feature>